<name>A0A833JG74_9BACT</name>
<dbReference type="AlphaFoldDB" id="A0A833JG74"/>
<keyword evidence="2" id="KW-0812">Transmembrane</keyword>
<dbReference type="EMBL" id="WFLN01000004">
    <property type="protein sequence ID" value="KAB8033710.1"/>
    <property type="molecule type" value="Genomic_DNA"/>
</dbReference>
<sequence length="692" mass="78335">MKLAPKIIILLLAVTFGVMTIYSIIQIKNVEKSLIKDAQENHTLMLSNSLGFLSKSLWELDKDISVRGMKPLFETGTVRDIILYDYSGMLFNGVFLKDKVKKEIEITDPENIKSVYNFDFAKIDAKKMPFTLIPSKLLYKVEKLTDNMYEIVGSLWWKETEFSEPRFLGFAVMHFSTEYISERLNEQIFGFLYLTIGLCISIIVLTYAYLEQQIISPIRKLMIASLSAASGVFTKIKTTKSKDEINKLTENFNYMIIKIENSLSLIRGLSEASQEIVKCKNIQEISDVYSGYCQKLISAKRVDVWVDTSNALSNSARGMRRLSDDKELEQNDPILKLILTTVEELHDRYDNLDNSKFINKVVIPLLNSKGIMLGLIEIEFTKSEFKYGEEENRVVKALGVPLATAIENYWHVLKEKERANIERDFELASAVQNSILSSDIPKSLHFDFSTYYKTASQCGGDWYGVYEVSPDKILVLFGDVTGHGTPAALITAVTRGAADIIKQNIALGNMEVNENLPALVLQFINECIFETGRSMYFMTMVAALIDFNSQQIIASSAGHTPPALISMNSDLPEVKYIYPKVGSRLGYEKGSKYETQSFSFLPGQQIVFYTDGIIEGENSAAKEYGMKKFKQSIQNHCTNNAEDFINNIINDAYSFFEGIPQKDDIAVLVIRFLTEKEKELKKDVQIIKLKAA</sequence>
<gene>
    <name evidence="4" type="ORF">GCL57_03110</name>
</gene>
<dbReference type="Gene3D" id="3.60.40.10">
    <property type="entry name" value="PPM-type phosphatase domain"/>
    <property type="match status" value="1"/>
</dbReference>
<dbReference type="InterPro" id="IPR052016">
    <property type="entry name" value="Bact_Sigma-Reg"/>
</dbReference>
<dbReference type="Pfam" id="PF00672">
    <property type="entry name" value="HAMP"/>
    <property type="match status" value="1"/>
</dbReference>
<dbReference type="PANTHER" id="PTHR43156:SF2">
    <property type="entry name" value="STAGE II SPORULATION PROTEIN E"/>
    <property type="match status" value="1"/>
</dbReference>
<dbReference type="Gene3D" id="6.10.340.10">
    <property type="match status" value="1"/>
</dbReference>
<evidence type="ECO:0000259" key="3">
    <source>
        <dbReference type="PROSITE" id="PS50885"/>
    </source>
</evidence>
<evidence type="ECO:0000313" key="5">
    <source>
        <dbReference type="Proteomes" id="UP000442694"/>
    </source>
</evidence>
<dbReference type="GO" id="GO:0016791">
    <property type="term" value="F:phosphatase activity"/>
    <property type="evidence" value="ECO:0007669"/>
    <property type="project" value="TreeGrafter"/>
</dbReference>
<reference evidence="4 5" key="1">
    <citation type="submission" date="2019-10" db="EMBL/GenBank/DDBJ databases">
        <title>New genus of Silvanigrellaceae.</title>
        <authorList>
            <person name="Pitt A."/>
            <person name="Hahn M.W."/>
        </authorList>
    </citation>
    <scope>NUCLEOTIDE SEQUENCE [LARGE SCALE GENOMIC DNA]</scope>
    <source>
        <strain evidence="4 5">33A1-SZDP</strain>
    </source>
</reference>
<dbReference type="RefSeq" id="WP_152211796.1">
    <property type="nucleotide sequence ID" value="NZ_WFLN01000004.1"/>
</dbReference>
<feature type="domain" description="HAMP" evidence="3">
    <location>
        <begin position="212"/>
        <end position="264"/>
    </location>
</feature>
<dbReference type="InterPro" id="IPR036457">
    <property type="entry name" value="PPM-type-like_dom_sf"/>
</dbReference>
<dbReference type="GO" id="GO:0007165">
    <property type="term" value="P:signal transduction"/>
    <property type="evidence" value="ECO:0007669"/>
    <property type="project" value="InterPro"/>
</dbReference>
<evidence type="ECO:0000256" key="2">
    <source>
        <dbReference type="SAM" id="Phobius"/>
    </source>
</evidence>
<keyword evidence="2" id="KW-1133">Transmembrane helix</keyword>
<accession>A0A833JG74</accession>
<dbReference type="PROSITE" id="PS50885">
    <property type="entry name" value="HAMP"/>
    <property type="match status" value="1"/>
</dbReference>
<keyword evidence="5" id="KW-1185">Reference proteome</keyword>
<dbReference type="CDD" id="cd06225">
    <property type="entry name" value="HAMP"/>
    <property type="match status" value="1"/>
</dbReference>
<feature type="transmembrane region" description="Helical" evidence="2">
    <location>
        <begin position="6"/>
        <end position="25"/>
    </location>
</feature>
<dbReference type="Pfam" id="PF07228">
    <property type="entry name" value="SpoIIE"/>
    <property type="match status" value="1"/>
</dbReference>
<evidence type="ECO:0000256" key="1">
    <source>
        <dbReference type="ARBA" id="ARBA00022801"/>
    </source>
</evidence>
<evidence type="ECO:0000313" key="4">
    <source>
        <dbReference type="EMBL" id="KAB8033710.1"/>
    </source>
</evidence>
<keyword evidence="2" id="KW-0472">Membrane</keyword>
<feature type="transmembrane region" description="Helical" evidence="2">
    <location>
        <begin position="188"/>
        <end position="210"/>
    </location>
</feature>
<dbReference type="SMART" id="SM00304">
    <property type="entry name" value="HAMP"/>
    <property type="match status" value="1"/>
</dbReference>
<dbReference type="Proteomes" id="UP000442694">
    <property type="component" value="Unassembled WGS sequence"/>
</dbReference>
<protein>
    <submittedName>
        <fullName evidence="4">SpoIIE family protein phosphatase</fullName>
    </submittedName>
</protein>
<proteinExistence type="predicted"/>
<dbReference type="PANTHER" id="PTHR43156">
    <property type="entry name" value="STAGE II SPORULATION PROTEIN E-RELATED"/>
    <property type="match status" value="1"/>
</dbReference>
<dbReference type="SMART" id="SM00331">
    <property type="entry name" value="PP2C_SIG"/>
    <property type="match status" value="1"/>
</dbReference>
<dbReference type="SUPFAM" id="SSF55781">
    <property type="entry name" value="GAF domain-like"/>
    <property type="match status" value="1"/>
</dbReference>
<organism evidence="4 5">
    <name type="scientific">Fluviispira multicolorata</name>
    <dbReference type="NCBI Taxonomy" id="2654512"/>
    <lineage>
        <taxon>Bacteria</taxon>
        <taxon>Pseudomonadati</taxon>
        <taxon>Bdellovibrionota</taxon>
        <taxon>Oligoflexia</taxon>
        <taxon>Silvanigrellales</taxon>
        <taxon>Silvanigrellaceae</taxon>
        <taxon>Fluviispira</taxon>
    </lineage>
</organism>
<comment type="caution">
    <text evidence="4">The sequence shown here is derived from an EMBL/GenBank/DDBJ whole genome shotgun (WGS) entry which is preliminary data.</text>
</comment>
<dbReference type="InterPro" id="IPR003660">
    <property type="entry name" value="HAMP_dom"/>
</dbReference>
<keyword evidence="1" id="KW-0378">Hydrolase</keyword>
<dbReference type="InterPro" id="IPR001932">
    <property type="entry name" value="PPM-type_phosphatase-like_dom"/>
</dbReference>
<dbReference type="GO" id="GO:0016020">
    <property type="term" value="C:membrane"/>
    <property type="evidence" value="ECO:0007669"/>
    <property type="project" value="InterPro"/>
</dbReference>